<keyword evidence="3" id="KW-0808">Transferase</keyword>
<evidence type="ECO:0000256" key="3">
    <source>
        <dbReference type="ARBA" id="ARBA00022679"/>
    </source>
</evidence>
<evidence type="ECO:0000256" key="8">
    <source>
        <dbReference type="PROSITE-ProRule" id="PRU00175"/>
    </source>
</evidence>
<keyword evidence="7" id="KW-0862">Zinc</keyword>
<dbReference type="InterPro" id="IPR001841">
    <property type="entry name" value="Znf_RING"/>
</dbReference>
<feature type="compositionally biased region" description="Acidic residues" evidence="9">
    <location>
        <begin position="87"/>
        <end position="104"/>
    </location>
</feature>
<feature type="domain" description="RING-type" evidence="10">
    <location>
        <begin position="205"/>
        <end position="246"/>
    </location>
</feature>
<dbReference type="FunFam" id="3.30.40.10:FF:000022">
    <property type="entry name" value="E3 ubiquitin-protein ligase RING1-like"/>
    <property type="match status" value="1"/>
</dbReference>
<feature type="region of interest" description="Disordered" evidence="9">
    <location>
        <begin position="80"/>
        <end position="133"/>
    </location>
</feature>
<dbReference type="SMART" id="SM00184">
    <property type="entry name" value="RING"/>
    <property type="match status" value="1"/>
</dbReference>
<evidence type="ECO:0000256" key="5">
    <source>
        <dbReference type="ARBA" id="ARBA00022771"/>
    </source>
</evidence>
<dbReference type="GO" id="GO:0005737">
    <property type="term" value="C:cytoplasm"/>
    <property type="evidence" value="ECO:0007669"/>
    <property type="project" value="TreeGrafter"/>
</dbReference>
<dbReference type="Pfam" id="PF14369">
    <property type="entry name" value="Zn_ribbon_19"/>
    <property type="match status" value="1"/>
</dbReference>
<evidence type="ECO:0000256" key="7">
    <source>
        <dbReference type="ARBA" id="ARBA00022833"/>
    </source>
</evidence>
<keyword evidence="5 8" id="KW-0863">Zinc-finger</keyword>
<evidence type="ECO:0000256" key="9">
    <source>
        <dbReference type="SAM" id="MobiDB-lite"/>
    </source>
</evidence>
<dbReference type="SUPFAM" id="SSF57850">
    <property type="entry name" value="RING/U-box"/>
    <property type="match status" value="1"/>
</dbReference>
<dbReference type="RefSeq" id="XP_020108318.1">
    <property type="nucleotide sequence ID" value="XM_020252729.1"/>
</dbReference>
<name>A0A6P5GQU4_ANACO</name>
<dbReference type="Pfam" id="PF13639">
    <property type="entry name" value="zf-RING_2"/>
    <property type="match status" value="1"/>
</dbReference>
<dbReference type="OrthoDB" id="21204at2759"/>
<accession>A0A6P5GQU4</accession>
<dbReference type="Gene3D" id="3.30.40.10">
    <property type="entry name" value="Zinc/RING finger domain, C3HC4 (zinc finger)"/>
    <property type="match status" value="1"/>
</dbReference>
<feature type="region of interest" description="Disordered" evidence="9">
    <location>
        <begin position="255"/>
        <end position="285"/>
    </location>
</feature>
<dbReference type="PANTHER" id="PTHR15710:SF217">
    <property type="entry name" value="E3 UBIQUITIN-PROTEIN LIGASE RDUF2"/>
    <property type="match status" value="1"/>
</dbReference>
<reference evidence="12" key="2">
    <citation type="submission" date="2025-08" db="UniProtKB">
        <authorList>
            <consortium name="RefSeq"/>
        </authorList>
    </citation>
    <scope>IDENTIFICATION</scope>
    <source>
        <tissue evidence="12">Leaf</tissue>
    </source>
</reference>
<dbReference type="GeneID" id="109724078"/>
<feature type="compositionally biased region" description="Basic and acidic residues" evidence="9">
    <location>
        <begin position="122"/>
        <end position="133"/>
    </location>
</feature>
<evidence type="ECO:0000256" key="1">
    <source>
        <dbReference type="ARBA" id="ARBA00000900"/>
    </source>
</evidence>
<organism evidence="11 12">
    <name type="scientific">Ananas comosus</name>
    <name type="common">Pineapple</name>
    <name type="synonym">Ananas ananas</name>
    <dbReference type="NCBI Taxonomy" id="4615"/>
    <lineage>
        <taxon>Eukaryota</taxon>
        <taxon>Viridiplantae</taxon>
        <taxon>Streptophyta</taxon>
        <taxon>Embryophyta</taxon>
        <taxon>Tracheophyta</taxon>
        <taxon>Spermatophyta</taxon>
        <taxon>Magnoliopsida</taxon>
        <taxon>Liliopsida</taxon>
        <taxon>Poales</taxon>
        <taxon>Bromeliaceae</taxon>
        <taxon>Bromelioideae</taxon>
        <taxon>Ananas</taxon>
    </lineage>
</organism>
<gene>
    <name evidence="12" type="primary">LOC109724078</name>
</gene>
<comment type="catalytic activity">
    <reaction evidence="1">
        <text>S-ubiquitinyl-[E2 ubiquitin-conjugating enzyme]-L-cysteine + [acceptor protein]-L-lysine = [E2 ubiquitin-conjugating enzyme]-L-cysteine + N(6)-ubiquitinyl-[acceptor protein]-L-lysine.</text>
        <dbReference type="EC" id="2.3.2.27"/>
    </reaction>
</comment>
<dbReference type="PROSITE" id="PS50089">
    <property type="entry name" value="ZF_RING_2"/>
    <property type="match status" value="1"/>
</dbReference>
<dbReference type="GO" id="GO:0016567">
    <property type="term" value="P:protein ubiquitination"/>
    <property type="evidence" value="ECO:0007669"/>
    <property type="project" value="TreeGrafter"/>
</dbReference>
<dbReference type="GO" id="GO:0061630">
    <property type="term" value="F:ubiquitin protein ligase activity"/>
    <property type="evidence" value="ECO:0007669"/>
    <property type="project" value="UniProtKB-EC"/>
</dbReference>
<dbReference type="EC" id="2.3.2.27" evidence="2"/>
<sequence length="320" mass="34040">MSVYLNPCLLISMEEASNARYWCHACSRTVIPVMAVEIECPRCHTGFVEQMGGAVDDDDLVSDRALSLLAPILLGMLANRNPRTESQDEDAAAADDDGAGDDGAGDPRRPQRRSPAFVRLLRRSDPENPSREGDRIILISPFRQAILLDDPGTGITIGDYFVGQGLDQLLQQLGEGDPSKYGTPPARKEAVEAMPRVRVEEAATCAVCLEELAVGEEAREMPCAHRFHGACIVPWLGLHGSCPVCRYQMPVEEEAKEPSNGGGGEGVNGGESGNGGGGEHGRRLWVPLPWPLSTLFSSSEAAGAAETESHGSSASSGSDS</sequence>
<evidence type="ECO:0000313" key="11">
    <source>
        <dbReference type="Proteomes" id="UP000515123"/>
    </source>
</evidence>
<keyword evidence="4" id="KW-0479">Metal-binding</keyword>
<evidence type="ECO:0000256" key="2">
    <source>
        <dbReference type="ARBA" id="ARBA00012483"/>
    </source>
</evidence>
<keyword evidence="11" id="KW-1185">Reference proteome</keyword>
<feature type="region of interest" description="Disordered" evidence="9">
    <location>
        <begin position="297"/>
        <end position="320"/>
    </location>
</feature>
<evidence type="ECO:0000256" key="6">
    <source>
        <dbReference type="ARBA" id="ARBA00022786"/>
    </source>
</evidence>
<reference evidence="11" key="1">
    <citation type="journal article" date="2015" name="Nat. Genet.">
        <title>The pineapple genome and the evolution of CAM photosynthesis.</title>
        <authorList>
            <person name="Ming R."/>
            <person name="VanBuren R."/>
            <person name="Wai C.M."/>
            <person name="Tang H."/>
            <person name="Schatz M.C."/>
            <person name="Bowers J.E."/>
            <person name="Lyons E."/>
            <person name="Wang M.L."/>
            <person name="Chen J."/>
            <person name="Biggers E."/>
            <person name="Zhang J."/>
            <person name="Huang L."/>
            <person name="Zhang L."/>
            <person name="Miao W."/>
            <person name="Zhang J."/>
            <person name="Ye Z."/>
            <person name="Miao C."/>
            <person name="Lin Z."/>
            <person name="Wang H."/>
            <person name="Zhou H."/>
            <person name="Yim W.C."/>
            <person name="Priest H.D."/>
            <person name="Zheng C."/>
            <person name="Woodhouse M."/>
            <person name="Edger P.P."/>
            <person name="Guyot R."/>
            <person name="Guo H.B."/>
            <person name="Guo H."/>
            <person name="Zheng G."/>
            <person name="Singh R."/>
            <person name="Sharma A."/>
            <person name="Min X."/>
            <person name="Zheng Y."/>
            <person name="Lee H."/>
            <person name="Gurtowski J."/>
            <person name="Sedlazeck F.J."/>
            <person name="Harkess A."/>
            <person name="McKain M.R."/>
            <person name="Liao Z."/>
            <person name="Fang J."/>
            <person name="Liu J."/>
            <person name="Zhang X."/>
            <person name="Zhang Q."/>
            <person name="Hu W."/>
            <person name="Qin Y."/>
            <person name="Wang K."/>
            <person name="Chen L.Y."/>
            <person name="Shirley N."/>
            <person name="Lin Y.R."/>
            <person name="Liu L.Y."/>
            <person name="Hernandez A.G."/>
            <person name="Wright C.L."/>
            <person name="Bulone V."/>
            <person name="Tuskan G.A."/>
            <person name="Heath K."/>
            <person name="Zee F."/>
            <person name="Moore P.H."/>
            <person name="Sunkar R."/>
            <person name="Leebens-Mack J.H."/>
            <person name="Mockler T."/>
            <person name="Bennetzen J.L."/>
            <person name="Freeling M."/>
            <person name="Sankoff D."/>
            <person name="Paterson A.H."/>
            <person name="Zhu X."/>
            <person name="Yang X."/>
            <person name="Smith J.A."/>
            <person name="Cushman J.C."/>
            <person name="Paull R.E."/>
            <person name="Yu Q."/>
        </authorList>
    </citation>
    <scope>NUCLEOTIDE SEQUENCE [LARGE SCALE GENOMIC DNA]</scope>
    <source>
        <strain evidence="11">cv. F153</strain>
    </source>
</reference>
<dbReference type="AlphaFoldDB" id="A0A6P5GQU4"/>
<dbReference type="Proteomes" id="UP000515123">
    <property type="component" value="Linkage group 18"/>
</dbReference>
<protein>
    <recommendedName>
        <fullName evidence="2">RING-type E3 ubiquitin transferase</fullName>
        <ecNumber evidence="2">2.3.2.27</ecNumber>
    </recommendedName>
</protein>
<feature type="compositionally biased region" description="Gly residues" evidence="9">
    <location>
        <begin position="260"/>
        <end position="278"/>
    </location>
</feature>
<evidence type="ECO:0000256" key="4">
    <source>
        <dbReference type="ARBA" id="ARBA00022723"/>
    </source>
</evidence>
<dbReference type="GO" id="GO:0008270">
    <property type="term" value="F:zinc ion binding"/>
    <property type="evidence" value="ECO:0007669"/>
    <property type="project" value="UniProtKB-KW"/>
</dbReference>
<evidence type="ECO:0000259" key="10">
    <source>
        <dbReference type="PROSITE" id="PS50089"/>
    </source>
</evidence>
<keyword evidence="6" id="KW-0833">Ubl conjugation pathway</keyword>
<dbReference type="InterPro" id="IPR013083">
    <property type="entry name" value="Znf_RING/FYVE/PHD"/>
</dbReference>
<dbReference type="PANTHER" id="PTHR15710">
    <property type="entry name" value="E3 UBIQUITIN-PROTEIN LIGASE PRAJA"/>
    <property type="match status" value="1"/>
</dbReference>
<proteinExistence type="predicted"/>
<dbReference type="InterPro" id="IPR039525">
    <property type="entry name" value="RNF126-like_zinc-ribbon"/>
</dbReference>
<evidence type="ECO:0000313" key="12">
    <source>
        <dbReference type="RefSeq" id="XP_020108318.1"/>
    </source>
</evidence>